<keyword evidence="2" id="KW-1133">Transmembrane helix</keyword>
<evidence type="ECO:0000313" key="5">
    <source>
        <dbReference type="Proteomes" id="UP000272025"/>
    </source>
</evidence>
<protein>
    <recommendedName>
        <fullName evidence="3">Wings apart-like protein C-terminal domain-containing protein</fullName>
    </recommendedName>
</protein>
<dbReference type="EMBL" id="ML119052">
    <property type="protein sequence ID" value="ROT40896.1"/>
    <property type="molecule type" value="Genomic_DNA"/>
</dbReference>
<dbReference type="Gene3D" id="1.25.10.10">
    <property type="entry name" value="Leucine-rich Repeat Variant"/>
    <property type="match status" value="1"/>
</dbReference>
<feature type="compositionally biased region" description="Basic and acidic residues" evidence="1">
    <location>
        <begin position="1"/>
        <end position="12"/>
    </location>
</feature>
<dbReference type="InterPro" id="IPR011989">
    <property type="entry name" value="ARM-like"/>
</dbReference>
<dbReference type="OrthoDB" id="78088at2759"/>
<keyword evidence="2" id="KW-0472">Membrane</keyword>
<evidence type="ECO:0000259" key="3">
    <source>
        <dbReference type="Pfam" id="PF07814"/>
    </source>
</evidence>
<dbReference type="Proteomes" id="UP000272025">
    <property type="component" value="Unassembled WGS sequence"/>
</dbReference>
<dbReference type="RefSeq" id="XP_028468702.1">
    <property type="nucleotide sequence ID" value="XM_028613950.1"/>
</dbReference>
<gene>
    <name evidence="4" type="ORF">SODALDRAFT_356916</name>
</gene>
<feature type="region of interest" description="Disordered" evidence="1">
    <location>
        <begin position="1"/>
        <end position="316"/>
    </location>
</feature>
<feature type="compositionally biased region" description="Acidic residues" evidence="1">
    <location>
        <begin position="218"/>
        <end position="228"/>
    </location>
</feature>
<accession>A0A3N2Q2F1</accession>
<evidence type="ECO:0000256" key="1">
    <source>
        <dbReference type="SAM" id="MobiDB-lite"/>
    </source>
</evidence>
<evidence type="ECO:0000313" key="4">
    <source>
        <dbReference type="EMBL" id="ROT40896.1"/>
    </source>
</evidence>
<dbReference type="GeneID" id="39582428"/>
<dbReference type="InterPro" id="IPR022771">
    <property type="entry name" value="WAPL_C"/>
</dbReference>
<keyword evidence="5" id="KW-1185">Reference proteome</keyword>
<reference evidence="4 5" key="1">
    <citation type="journal article" date="2018" name="Mol. Ecol.">
        <title>The obligate alkalophilic soda-lake fungus Sodiomyces alkalinus has shifted to a protein diet.</title>
        <authorList>
            <person name="Grum-Grzhimaylo A.A."/>
            <person name="Falkoski D.L."/>
            <person name="van den Heuvel J."/>
            <person name="Valero-Jimenez C.A."/>
            <person name="Min B."/>
            <person name="Choi I.G."/>
            <person name="Lipzen A."/>
            <person name="Daum C.G."/>
            <person name="Aanen D.K."/>
            <person name="Tsang A."/>
            <person name="Henrissat B."/>
            <person name="Bilanenko E.N."/>
            <person name="de Vries R.P."/>
            <person name="van Kan J.A.L."/>
            <person name="Grigoriev I.V."/>
            <person name="Debets A.J.M."/>
        </authorList>
    </citation>
    <scope>NUCLEOTIDE SEQUENCE [LARGE SCALE GENOMIC DNA]</scope>
    <source>
        <strain evidence="4 5">F11</strain>
    </source>
</reference>
<proteinExistence type="predicted"/>
<sequence length="802" mass="87501">MASTREGLETTRRKLTTYGKTSSKRPRSTFLLNDARLNGDLSIRSSQSASRTAKPQISSNASPSVQNPGEVVDGDDGRVAKKRKTPPARESVPASSRRNPSLESSNTMRNIHTDAITSIPSRQTSDLNRKGGPSMVAVRKPPQEDSSGGATPIPAKATTPRRPQLTEYDTKRPPILTRKSILPSRSIPPDSRQEKPETVAPKSTKVRLIDQLAAQEAESSESEMEPEADSQSSVDKKPRSQPELLTLNDTPSTPRKSGDQTSKSGSQSAQSLKRRKLRATYGQQRTIREDIDENAGGIGERDLADSGPSQHGLTPPAKLAKFDSFAFDEEEFDEETRPKGGILGLHALRQAGANHRFADELSDLFERIGSPQPGQNQLGRARRSALLELGRKLHDKKFVIRFSSYGSKETLFRGIGAENDVINGFILQSALLVLLANSSAPHLLDQLHDDGIPELFASQLKLDDDISSISREKSSNLSRNGRTSLSVLRSALMQLEVWDAKPPTQLSPKTIALKVLALSCRNVSMASRKIIERLEPQLFTVVAEGHDRPQSENDHDEDISKNVAMVLSLLQDHSIAAMESESRTRWNTEYLPLVAPILSTILDLPLAQFGDIGSSALHLALNTTNNNAASAVVFGTGALVRKLANASLACFKELQASVERGRFSTEVHGTLVLLLGVLINVSEHCPLTPESLGDEFNRETSPLDTLISVYLENHELSGSADSVEQTSLAVTYGYLAILLGYLCLNSAFRQRMEAKSQGEGIKYLLTSIREFLALHEKAAMDDMTTSLQGLINDLQLMAKTSG</sequence>
<evidence type="ECO:0000256" key="2">
    <source>
        <dbReference type="SAM" id="Phobius"/>
    </source>
</evidence>
<feature type="compositionally biased region" description="Polar residues" evidence="1">
    <location>
        <begin position="43"/>
        <end position="67"/>
    </location>
</feature>
<dbReference type="AlphaFoldDB" id="A0A3N2Q2F1"/>
<keyword evidence="2" id="KW-0812">Transmembrane</keyword>
<dbReference type="Pfam" id="PF07814">
    <property type="entry name" value="WAPL"/>
    <property type="match status" value="1"/>
</dbReference>
<dbReference type="STRING" id="1314773.A0A3N2Q2F1"/>
<name>A0A3N2Q2F1_SODAK</name>
<feature type="compositionally biased region" description="Polar residues" evidence="1">
    <location>
        <begin position="247"/>
        <end position="271"/>
    </location>
</feature>
<feature type="domain" description="Wings apart-like protein C-terminal" evidence="3">
    <location>
        <begin position="345"/>
        <end position="685"/>
    </location>
</feature>
<organism evidence="4 5">
    <name type="scientific">Sodiomyces alkalinus (strain CBS 110278 / VKM F-3762 / F11)</name>
    <name type="common">Alkaliphilic filamentous fungus</name>
    <dbReference type="NCBI Taxonomy" id="1314773"/>
    <lineage>
        <taxon>Eukaryota</taxon>
        <taxon>Fungi</taxon>
        <taxon>Dikarya</taxon>
        <taxon>Ascomycota</taxon>
        <taxon>Pezizomycotina</taxon>
        <taxon>Sordariomycetes</taxon>
        <taxon>Hypocreomycetidae</taxon>
        <taxon>Glomerellales</taxon>
        <taxon>Plectosphaerellaceae</taxon>
        <taxon>Sodiomyces</taxon>
    </lineage>
</organism>
<feature type="compositionally biased region" description="Polar residues" evidence="1">
    <location>
        <begin position="93"/>
        <end position="126"/>
    </location>
</feature>
<feature type="transmembrane region" description="Helical" evidence="2">
    <location>
        <begin position="729"/>
        <end position="748"/>
    </location>
</feature>